<evidence type="ECO:0000313" key="10">
    <source>
        <dbReference type="Proteomes" id="UP000245753"/>
    </source>
</evidence>
<dbReference type="SUPFAM" id="SSF144091">
    <property type="entry name" value="Rhomboid-like"/>
    <property type="match status" value="1"/>
</dbReference>
<dbReference type="GO" id="GO:0016020">
    <property type="term" value="C:membrane"/>
    <property type="evidence" value="ECO:0007669"/>
    <property type="project" value="UniProtKB-SubCell"/>
</dbReference>
<evidence type="ECO:0000256" key="2">
    <source>
        <dbReference type="ARBA" id="ARBA00009045"/>
    </source>
</evidence>
<dbReference type="PANTHER" id="PTHR43731:SF14">
    <property type="entry name" value="PRESENILIN-ASSOCIATED RHOMBOID-LIKE PROTEIN, MITOCHONDRIAL"/>
    <property type="match status" value="1"/>
</dbReference>
<evidence type="ECO:0000259" key="8">
    <source>
        <dbReference type="Pfam" id="PF01694"/>
    </source>
</evidence>
<gene>
    <name evidence="9" type="ORF">DF200_06880</name>
</gene>
<dbReference type="EMBL" id="QFFN01000017">
    <property type="protein sequence ID" value="PWG59596.1"/>
    <property type="molecule type" value="Genomic_DNA"/>
</dbReference>
<evidence type="ECO:0000256" key="4">
    <source>
        <dbReference type="ARBA" id="ARBA00022801"/>
    </source>
</evidence>
<evidence type="ECO:0000256" key="3">
    <source>
        <dbReference type="ARBA" id="ARBA00022692"/>
    </source>
</evidence>
<comment type="caution">
    <text evidence="9">The sequence shown here is derived from an EMBL/GenBank/DDBJ whole genome shotgun (WGS) entry which is preliminary data.</text>
</comment>
<keyword evidence="10" id="KW-1185">Reference proteome</keyword>
<keyword evidence="4" id="KW-0378">Hydrolase</keyword>
<feature type="transmembrane region" description="Helical" evidence="7">
    <location>
        <begin position="33"/>
        <end position="51"/>
    </location>
</feature>
<dbReference type="InterPro" id="IPR022764">
    <property type="entry name" value="Peptidase_S54_rhomboid_dom"/>
</dbReference>
<dbReference type="GO" id="GO:0006508">
    <property type="term" value="P:proteolysis"/>
    <property type="evidence" value="ECO:0007669"/>
    <property type="project" value="UniProtKB-KW"/>
</dbReference>
<keyword evidence="3 7" id="KW-0812">Transmembrane</keyword>
<dbReference type="Proteomes" id="UP000245753">
    <property type="component" value="Unassembled WGS sequence"/>
</dbReference>
<evidence type="ECO:0000313" key="9">
    <source>
        <dbReference type="EMBL" id="PWG59596.1"/>
    </source>
</evidence>
<feature type="transmembrane region" description="Helical" evidence="7">
    <location>
        <begin position="232"/>
        <end position="252"/>
    </location>
</feature>
<evidence type="ECO:0000256" key="6">
    <source>
        <dbReference type="ARBA" id="ARBA00023136"/>
    </source>
</evidence>
<dbReference type="OrthoDB" id="9807874at2"/>
<name>A0A2U2MRW3_9BIFI</name>
<feature type="transmembrane region" description="Helical" evidence="7">
    <location>
        <begin position="91"/>
        <end position="112"/>
    </location>
</feature>
<keyword evidence="5 7" id="KW-1133">Transmembrane helix</keyword>
<keyword evidence="6 7" id="KW-0472">Membrane</keyword>
<dbReference type="Pfam" id="PF01694">
    <property type="entry name" value="Rhomboid"/>
    <property type="match status" value="1"/>
</dbReference>
<reference evidence="9 10" key="1">
    <citation type="journal article" date="2018" name="Int. J. Syst. Evol. Microbiol.">
        <title>Bifidobacterium catulorum sp. nov., a novel taxon from the faeces of the baby common marmoset (Callithrix jacchus).</title>
        <authorList>
            <person name="Modesto M."/>
            <person name="Michelini S."/>
            <person name="Oki K."/>
            <person name="Biavati B."/>
            <person name="Watanabe K."/>
            <person name="Mattarelli P."/>
        </authorList>
    </citation>
    <scope>NUCLEOTIDE SEQUENCE [LARGE SCALE GENOMIC DNA]</scope>
    <source>
        <strain evidence="9 10">MRM 8.19</strain>
    </source>
</reference>
<feature type="domain" description="Peptidase S54 rhomboid" evidence="8">
    <location>
        <begin position="78"/>
        <end position="215"/>
    </location>
</feature>
<feature type="transmembrane region" description="Helical" evidence="7">
    <location>
        <begin position="119"/>
        <end position="139"/>
    </location>
</feature>
<feature type="transmembrane region" description="Helical" evidence="7">
    <location>
        <begin position="178"/>
        <end position="195"/>
    </location>
</feature>
<protein>
    <submittedName>
        <fullName evidence="9">Rhomboid family intramembrane serine protease</fullName>
    </submittedName>
</protein>
<feature type="transmembrane region" description="Helical" evidence="7">
    <location>
        <begin position="58"/>
        <end position="79"/>
    </location>
</feature>
<dbReference type="AlphaFoldDB" id="A0A2U2MRW3"/>
<dbReference type="InterPro" id="IPR035952">
    <property type="entry name" value="Rhomboid-like_sf"/>
</dbReference>
<feature type="transmembrane region" description="Helical" evidence="7">
    <location>
        <begin position="145"/>
        <end position="166"/>
    </location>
</feature>
<proteinExistence type="inferred from homology"/>
<feature type="transmembrane region" description="Helical" evidence="7">
    <location>
        <begin position="201"/>
        <end position="220"/>
    </location>
</feature>
<keyword evidence="9" id="KW-0645">Protease</keyword>
<evidence type="ECO:0000256" key="1">
    <source>
        <dbReference type="ARBA" id="ARBA00004141"/>
    </source>
</evidence>
<comment type="similarity">
    <text evidence="2">Belongs to the peptidase S54 family.</text>
</comment>
<dbReference type="PANTHER" id="PTHR43731">
    <property type="entry name" value="RHOMBOID PROTEASE"/>
    <property type="match status" value="1"/>
</dbReference>
<organism evidence="9 10">
    <name type="scientific">Bifidobacterium catulorum</name>
    <dbReference type="NCBI Taxonomy" id="1630173"/>
    <lineage>
        <taxon>Bacteria</taxon>
        <taxon>Bacillati</taxon>
        <taxon>Actinomycetota</taxon>
        <taxon>Actinomycetes</taxon>
        <taxon>Bifidobacteriales</taxon>
        <taxon>Bifidobacteriaceae</taxon>
        <taxon>Bifidobacterium</taxon>
    </lineage>
</organism>
<dbReference type="RefSeq" id="WP_109137543.1">
    <property type="nucleotide sequence ID" value="NZ_QFFN01000017.1"/>
</dbReference>
<dbReference type="InterPro" id="IPR050925">
    <property type="entry name" value="Rhomboid_protease_S54"/>
</dbReference>
<dbReference type="GO" id="GO:0004252">
    <property type="term" value="F:serine-type endopeptidase activity"/>
    <property type="evidence" value="ECO:0007669"/>
    <property type="project" value="InterPro"/>
</dbReference>
<comment type="subcellular location">
    <subcellularLocation>
        <location evidence="1">Membrane</location>
        <topology evidence="1">Multi-pass membrane protein</topology>
    </subcellularLocation>
</comment>
<evidence type="ECO:0000256" key="5">
    <source>
        <dbReference type="ARBA" id="ARBA00022989"/>
    </source>
</evidence>
<evidence type="ECO:0000256" key="7">
    <source>
        <dbReference type="SAM" id="Phobius"/>
    </source>
</evidence>
<dbReference type="Gene3D" id="1.20.1540.10">
    <property type="entry name" value="Rhomboid-like"/>
    <property type="match status" value="1"/>
</dbReference>
<sequence>MSQRFRLFPNSPSARELFDKDALRREWRSGGPVITQTIIVICVAIWAVEIITRFLFPALLNALLSLGMLTPAVVPHYPWTLITSMFLHEPGIFHILFNMLTLWAVGPMMEYLLGHWRFLGMYLLSGLGGDLALLLWARFYPGGSGWVVSVYGASGALFGLFAAVLVTYRRRGTDITSMMVWMAINFAMPFIMPGIAWQAHVGGFVVGGVYALLLTTRIPITRGSSLTVRSLVYGIPLLIVIVAIGAWCLIPVM</sequence>
<accession>A0A2U2MRW3</accession>